<proteinExistence type="inferred from homology"/>
<keyword evidence="4 6" id="KW-0378">Hydrolase</keyword>
<organism evidence="8 9">
    <name type="scientific">Azobacteroides pseudotrichonymphae genomovar. CFP2</name>
    <dbReference type="NCBI Taxonomy" id="511995"/>
    <lineage>
        <taxon>Bacteria</taxon>
        <taxon>Pseudomonadati</taxon>
        <taxon>Bacteroidota</taxon>
        <taxon>Bacteroidia</taxon>
        <taxon>Bacteroidales</taxon>
        <taxon>Candidatus Azobacteroides</taxon>
    </lineage>
</organism>
<evidence type="ECO:0000256" key="6">
    <source>
        <dbReference type="HAMAP-Rule" id="MF_00227"/>
    </source>
</evidence>
<dbReference type="NCBIfam" id="TIGR00188">
    <property type="entry name" value="rnpA"/>
    <property type="match status" value="1"/>
</dbReference>
<keyword evidence="3 6" id="KW-0255">Endonuclease</keyword>
<dbReference type="HAMAP" id="MF_00227">
    <property type="entry name" value="RNase_P"/>
    <property type="match status" value="1"/>
</dbReference>
<dbReference type="RefSeq" id="WP_012573209.1">
    <property type="nucleotide sequence ID" value="NC_011565.1"/>
</dbReference>
<dbReference type="AlphaFoldDB" id="B6YQH6"/>
<dbReference type="GO" id="GO:0000049">
    <property type="term" value="F:tRNA binding"/>
    <property type="evidence" value="ECO:0007669"/>
    <property type="project" value="UniProtKB-UniRule"/>
</dbReference>
<evidence type="ECO:0000256" key="7">
    <source>
        <dbReference type="NCBIfam" id="TIGR00188"/>
    </source>
</evidence>
<dbReference type="GO" id="GO:0004526">
    <property type="term" value="F:ribonuclease P activity"/>
    <property type="evidence" value="ECO:0007669"/>
    <property type="project" value="UniProtKB-UniRule"/>
</dbReference>
<keyword evidence="9" id="KW-1185">Reference proteome</keyword>
<accession>B6YQH6</accession>
<dbReference type="InterPro" id="IPR014721">
    <property type="entry name" value="Ribsml_uS5_D2-typ_fold_subgr"/>
</dbReference>
<evidence type="ECO:0000313" key="8">
    <source>
        <dbReference type="EMBL" id="BAG83448.1"/>
    </source>
</evidence>
<keyword evidence="5 6" id="KW-0694">RNA-binding</keyword>
<gene>
    <name evidence="6" type="primary">rnpA</name>
    <name evidence="8" type="ordered locus">CFPG_185</name>
</gene>
<dbReference type="EMBL" id="AP010656">
    <property type="protein sequence ID" value="BAG83448.1"/>
    <property type="molecule type" value="Genomic_DNA"/>
</dbReference>
<dbReference type="InterPro" id="IPR000100">
    <property type="entry name" value="RNase_P"/>
</dbReference>
<evidence type="ECO:0000256" key="4">
    <source>
        <dbReference type="ARBA" id="ARBA00022801"/>
    </source>
</evidence>
<comment type="subunit">
    <text evidence="6">Consists of a catalytic RNA component (M1 or rnpB) and a protein subunit.</text>
</comment>
<dbReference type="GO" id="GO:0001682">
    <property type="term" value="P:tRNA 5'-leader removal"/>
    <property type="evidence" value="ECO:0007669"/>
    <property type="project" value="UniProtKB-UniRule"/>
</dbReference>
<evidence type="ECO:0000256" key="5">
    <source>
        <dbReference type="ARBA" id="ARBA00022884"/>
    </source>
</evidence>
<keyword evidence="2 6" id="KW-0540">Nuclease</keyword>
<evidence type="ECO:0000256" key="1">
    <source>
        <dbReference type="ARBA" id="ARBA00022694"/>
    </source>
</evidence>
<evidence type="ECO:0000256" key="2">
    <source>
        <dbReference type="ARBA" id="ARBA00022722"/>
    </source>
</evidence>
<dbReference type="SUPFAM" id="SSF54211">
    <property type="entry name" value="Ribosomal protein S5 domain 2-like"/>
    <property type="match status" value="1"/>
</dbReference>
<comment type="function">
    <text evidence="6">RNaseP catalyzes the removal of the 5'-leader sequence from pre-tRNA to produce the mature 5'-terminus. It can also cleave other RNA substrates such as 4.5S RNA. The protein component plays an auxiliary but essential role in vivo by binding to the 5'-leader sequence and broadening the substrate specificity of the ribozyme.</text>
</comment>
<sequence>MYSSNFKRTFVKTERLSLQKEVNYLFEQGLSFNIYPLRIVYLEKQTKGKIPVSILISVSKKRLRHSFKRNRIKRLIRESYRLTKNRLWEYLFIKNKGLSLAFIYTGDELHSYAQIKTVMDKILDTLIEKML</sequence>
<dbReference type="InterPro" id="IPR020568">
    <property type="entry name" value="Ribosomal_Su5_D2-typ_SF"/>
</dbReference>
<keyword evidence="1 6" id="KW-0819">tRNA processing</keyword>
<dbReference type="EC" id="3.1.26.5" evidence="6 7"/>
<comment type="similarity">
    <text evidence="6">Belongs to the RnpA family.</text>
</comment>
<dbReference type="Pfam" id="PF00825">
    <property type="entry name" value="Ribonuclease_P"/>
    <property type="match status" value="1"/>
</dbReference>
<dbReference type="Gene3D" id="3.30.230.10">
    <property type="match status" value="1"/>
</dbReference>
<dbReference type="HOGENOM" id="CLU_117179_1_0_10"/>
<dbReference type="STRING" id="511995.CFPG_185"/>
<reference evidence="9" key="1">
    <citation type="journal article" date="2008" name="Science">
        <title>Genome of an endosymbiont coupling N2 fixation to cellulolysis within RT protist cells in termite gut.</title>
        <authorList>
            <person name="Hongoh Y."/>
            <person name="Sharma V.K."/>
            <person name="Prakash T."/>
            <person name="Noda S."/>
            <person name="Toh H."/>
            <person name="Taylor T.D."/>
            <person name="Kudo T."/>
            <person name="Sakaki Y."/>
            <person name="Toyoda A."/>
            <person name="Hattori M."/>
            <person name="Ohkuma M."/>
        </authorList>
    </citation>
    <scope>NUCLEOTIDE SEQUENCE [LARGE SCALE GENOMIC DNA]</scope>
</reference>
<name>B6YQH6_AZOPC</name>
<comment type="catalytic activity">
    <reaction evidence="6">
        <text>Endonucleolytic cleavage of RNA, removing 5'-extranucleotides from tRNA precursor.</text>
        <dbReference type="EC" id="3.1.26.5"/>
    </reaction>
</comment>
<protein>
    <recommendedName>
        <fullName evidence="6 7">Ribonuclease P protein component</fullName>
        <shortName evidence="6">RNase P protein</shortName>
        <shortName evidence="6">RNaseP protein</shortName>
        <ecNumber evidence="6 7">3.1.26.5</ecNumber>
    </recommendedName>
    <alternativeName>
        <fullName evidence="6">Protein C5</fullName>
    </alternativeName>
</protein>
<dbReference type="KEGG" id="aps:CFPG_185"/>
<evidence type="ECO:0000313" key="9">
    <source>
        <dbReference type="Proteomes" id="UP000000723"/>
    </source>
</evidence>
<dbReference type="OrthoDB" id="1524972at2"/>
<dbReference type="eggNOG" id="COG0594">
    <property type="taxonomic scope" value="Bacteria"/>
</dbReference>
<dbReference type="Proteomes" id="UP000000723">
    <property type="component" value="Chromosome"/>
</dbReference>
<evidence type="ECO:0000256" key="3">
    <source>
        <dbReference type="ARBA" id="ARBA00022759"/>
    </source>
</evidence>